<reference evidence="2" key="1">
    <citation type="submission" date="2020-10" db="EMBL/GenBank/DDBJ databases">
        <authorList>
            <person name="Gilroy R."/>
        </authorList>
    </citation>
    <scope>NUCLEOTIDE SEQUENCE</scope>
    <source>
        <strain evidence="2">CHK190-19873</strain>
    </source>
</reference>
<sequence>MFETGELVMLGASGVCEVLGTTHMDMPGVDKDRLYYVMKPKYSSGSKVYTPVDSKKTVIRKILTRRQAKALVEKIPEIETLWIENEKQRELCYKEAIRKHDCEEWVKIIKTLYQRKQDRMVRGKKITSVDEKYWHIAEDYLYGELAAALEIDRAEVEAYIEDALKEKV</sequence>
<gene>
    <name evidence="2" type="ORF">IAB44_08780</name>
</gene>
<dbReference type="InterPro" id="IPR042215">
    <property type="entry name" value="CarD-like_C"/>
</dbReference>
<name>A0A9D1JJX5_9FIRM</name>
<reference evidence="2" key="2">
    <citation type="journal article" date="2021" name="PeerJ">
        <title>Extensive microbial diversity within the chicken gut microbiome revealed by metagenomics and culture.</title>
        <authorList>
            <person name="Gilroy R."/>
            <person name="Ravi A."/>
            <person name="Getino M."/>
            <person name="Pursley I."/>
            <person name="Horton D.L."/>
            <person name="Alikhan N.F."/>
            <person name="Baker D."/>
            <person name="Gharbi K."/>
            <person name="Hall N."/>
            <person name="Watson M."/>
            <person name="Adriaenssens E.M."/>
            <person name="Foster-Nyarko E."/>
            <person name="Jarju S."/>
            <person name="Secka A."/>
            <person name="Antonio M."/>
            <person name="Oren A."/>
            <person name="Chaudhuri R.R."/>
            <person name="La Ragione R."/>
            <person name="Hildebrand F."/>
            <person name="Pallen M.J."/>
        </authorList>
    </citation>
    <scope>NUCLEOTIDE SEQUENCE</scope>
    <source>
        <strain evidence="2">CHK190-19873</strain>
    </source>
</reference>
<accession>A0A9D1JJX5</accession>
<proteinExistence type="predicted"/>
<dbReference type="Gene3D" id="2.40.10.170">
    <property type="match status" value="1"/>
</dbReference>
<dbReference type="AlphaFoldDB" id="A0A9D1JJX5"/>
<feature type="domain" description="CarD-like/TRCF RNAP-interacting" evidence="1">
    <location>
        <begin position="1"/>
        <end position="113"/>
    </location>
</feature>
<dbReference type="InterPro" id="IPR003711">
    <property type="entry name" value="CarD-like/TRCF_RID"/>
</dbReference>
<evidence type="ECO:0000313" key="3">
    <source>
        <dbReference type="Proteomes" id="UP000823935"/>
    </source>
</evidence>
<dbReference type="Pfam" id="PF02559">
    <property type="entry name" value="CarD_TRCF_RID"/>
    <property type="match status" value="1"/>
</dbReference>
<dbReference type="SMART" id="SM01058">
    <property type="entry name" value="CarD_TRCF"/>
    <property type="match status" value="1"/>
</dbReference>
<dbReference type="Proteomes" id="UP000823935">
    <property type="component" value="Unassembled WGS sequence"/>
</dbReference>
<comment type="caution">
    <text evidence="2">The sequence shown here is derived from an EMBL/GenBank/DDBJ whole genome shotgun (WGS) entry which is preliminary data.</text>
</comment>
<evidence type="ECO:0000313" key="2">
    <source>
        <dbReference type="EMBL" id="HIS31621.1"/>
    </source>
</evidence>
<dbReference type="EMBL" id="DVIQ01000046">
    <property type="protein sequence ID" value="HIS31621.1"/>
    <property type="molecule type" value="Genomic_DNA"/>
</dbReference>
<organism evidence="2 3">
    <name type="scientific">Candidatus Limivivens intestinipullorum</name>
    <dbReference type="NCBI Taxonomy" id="2840858"/>
    <lineage>
        <taxon>Bacteria</taxon>
        <taxon>Bacillati</taxon>
        <taxon>Bacillota</taxon>
        <taxon>Clostridia</taxon>
        <taxon>Lachnospirales</taxon>
        <taxon>Lachnospiraceae</taxon>
        <taxon>Lachnospiraceae incertae sedis</taxon>
        <taxon>Candidatus Limivivens</taxon>
    </lineage>
</organism>
<evidence type="ECO:0000259" key="1">
    <source>
        <dbReference type="SMART" id="SM01058"/>
    </source>
</evidence>
<protein>
    <submittedName>
        <fullName evidence="2">CarD family transcriptional regulator</fullName>
    </submittedName>
</protein>
<dbReference type="Gene3D" id="1.20.58.1290">
    <property type="entry name" value="CarD-like, C-terminal domain"/>
    <property type="match status" value="1"/>
</dbReference>